<name>A0A5B7HPE6_PORTR</name>
<proteinExistence type="predicted"/>
<evidence type="ECO:0000313" key="2">
    <source>
        <dbReference type="Proteomes" id="UP000324222"/>
    </source>
</evidence>
<organism evidence="1 2">
    <name type="scientific">Portunus trituberculatus</name>
    <name type="common">Swimming crab</name>
    <name type="synonym">Neptunus trituberculatus</name>
    <dbReference type="NCBI Taxonomy" id="210409"/>
    <lineage>
        <taxon>Eukaryota</taxon>
        <taxon>Metazoa</taxon>
        <taxon>Ecdysozoa</taxon>
        <taxon>Arthropoda</taxon>
        <taxon>Crustacea</taxon>
        <taxon>Multicrustacea</taxon>
        <taxon>Malacostraca</taxon>
        <taxon>Eumalacostraca</taxon>
        <taxon>Eucarida</taxon>
        <taxon>Decapoda</taxon>
        <taxon>Pleocyemata</taxon>
        <taxon>Brachyura</taxon>
        <taxon>Eubrachyura</taxon>
        <taxon>Portunoidea</taxon>
        <taxon>Portunidae</taxon>
        <taxon>Portuninae</taxon>
        <taxon>Portunus</taxon>
    </lineage>
</organism>
<reference evidence="1 2" key="1">
    <citation type="submission" date="2019-05" db="EMBL/GenBank/DDBJ databases">
        <title>Another draft genome of Portunus trituberculatus and its Hox gene families provides insights of decapod evolution.</title>
        <authorList>
            <person name="Jeong J.-H."/>
            <person name="Song I."/>
            <person name="Kim S."/>
            <person name="Choi T."/>
            <person name="Kim D."/>
            <person name="Ryu S."/>
            <person name="Kim W."/>
        </authorList>
    </citation>
    <scope>NUCLEOTIDE SEQUENCE [LARGE SCALE GENOMIC DNA]</scope>
    <source>
        <tissue evidence="1">Muscle</tissue>
    </source>
</reference>
<sequence length="84" mass="9847">MKTEGRREGGRKMRVEWREETEGREWQRGGLREGGGDKLTADMTESFTRHQSAILELRPHRCERPARRDFDVLPARLTLIPDNN</sequence>
<dbReference type="AlphaFoldDB" id="A0A5B7HPE6"/>
<gene>
    <name evidence="1" type="ORF">E2C01_065802</name>
</gene>
<comment type="caution">
    <text evidence="1">The sequence shown here is derived from an EMBL/GenBank/DDBJ whole genome shotgun (WGS) entry which is preliminary data.</text>
</comment>
<keyword evidence="2" id="KW-1185">Reference proteome</keyword>
<protein>
    <submittedName>
        <fullName evidence="1">Uncharacterized protein</fullName>
    </submittedName>
</protein>
<dbReference type="EMBL" id="VSRR010033053">
    <property type="protein sequence ID" value="MPC71525.1"/>
    <property type="molecule type" value="Genomic_DNA"/>
</dbReference>
<dbReference type="Proteomes" id="UP000324222">
    <property type="component" value="Unassembled WGS sequence"/>
</dbReference>
<accession>A0A5B7HPE6</accession>
<evidence type="ECO:0000313" key="1">
    <source>
        <dbReference type="EMBL" id="MPC71525.1"/>
    </source>
</evidence>